<dbReference type="Proteomes" id="UP000641741">
    <property type="component" value="Unassembled WGS sequence"/>
</dbReference>
<dbReference type="PANTHER" id="PTHR30404:SF0">
    <property type="entry name" value="N-ACETYLMURAMOYL-L-ALANINE AMIDASE AMIC"/>
    <property type="match status" value="1"/>
</dbReference>
<protein>
    <submittedName>
        <fullName evidence="4">N-acetylmuramoyl-L-alanine amidase</fullName>
    </submittedName>
</protein>
<dbReference type="PANTHER" id="PTHR30404">
    <property type="entry name" value="N-ACETYLMURAMOYL-L-ALANINE AMIDASE"/>
    <property type="match status" value="1"/>
</dbReference>
<evidence type="ECO:0000259" key="3">
    <source>
        <dbReference type="SMART" id="SM00646"/>
    </source>
</evidence>
<organism evidence="4 5">
    <name type="scientific">Agathobaculum hominis</name>
    <dbReference type="NCBI Taxonomy" id="2763014"/>
    <lineage>
        <taxon>Bacteria</taxon>
        <taxon>Bacillati</taxon>
        <taxon>Bacillota</taxon>
        <taxon>Clostridia</taxon>
        <taxon>Eubacteriales</taxon>
        <taxon>Butyricicoccaceae</taxon>
        <taxon>Agathobaculum</taxon>
    </lineage>
</organism>
<dbReference type="Pfam" id="PF01520">
    <property type="entry name" value="Amidase_3"/>
    <property type="match status" value="1"/>
</dbReference>
<reference evidence="4 5" key="1">
    <citation type="submission" date="2020-08" db="EMBL/GenBank/DDBJ databases">
        <title>Genome public.</title>
        <authorList>
            <person name="Liu C."/>
            <person name="Sun Q."/>
        </authorList>
    </citation>
    <scope>NUCLEOTIDE SEQUENCE [LARGE SCALE GENOMIC DNA]</scope>
    <source>
        <strain evidence="4 5">M2</strain>
    </source>
</reference>
<feature type="compositionally biased region" description="Low complexity" evidence="2">
    <location>
        <begin position="27"/>
        <end position="36"/>
    </location>
</feature>
<proteinExistence type="predicted"/>
<dbReference type="InterPro" id="IPR002508">
    <property type="entry name" value="MurNAc-LAA_cat"/>
</dbReference>
<accession>A0ABR7GKH8</accession>
<evidence type="ECO:0000313" key="4">
    <source>
        <dbReference type="EMBL" id="MBC5694828.1"/>
    </source>
</evidence>
<keyword evidence="1" id="KW-0378">Hydrolase</keyword>
<dbReference type="SUPFAM" id="SSF53187">
    <property type="entry name" value="Zn-dependent exopeptidases"/>
    <property type="match status" value="1"/>
</dbReference>
<name>A0ABR7GKH8_9FIRM</name>
<feature type="domain" description="MurNAc-LAA" evidence="3">
    <location>
        <begin position="146"/>
        <end position="265"/>
    </location>
</feature>
<keyword evidence="5" id="KW-1185">Reference proteome</keyword>
<gene>
    <name evidence="4" type="ORF">H8S02_02535</name>
</gene>
<dbReference type="EMBL" id="JACOPK010000002">
    <property type="protein sequence ID" value="MBC5694828.1"/>
    <property type="molecule type" value="Genomic_DNA"/>
</dbReference>
<comment type="caution">
    <text evidence="4">The sequence shown here is derived from an EMBL/GenBank/DDBJ whole genome shotgun (WGS) entry which is preliminary data.</text>
</comment>
<dbReference type="Gene3D" id="3.40.630.40">
    <property type="entry name" value="Zn-dependent exopeptidases"/>
    <property type="match status" value="1"/>
</dbReference>
<dbReference type="SMART" id="SM00646">
    <property type="entry name" value="Ami_3"/>
    <property type="match status" value="1"/>
</dbReference>
<dbReference type="CDD" id="cd02696">
    <property type="entry name" value="MurNAc-LAA"/>
    <property type="match status" value="1"/>
</dbReference>
<evidence type="ECO:0000313" key="5">
    <source>
        <dbReference type="Proteomes" id="UP000641741"/>
    </source>
</evidence>
<dbReference type="RefSeq" id="WP_186969163.1">
    <property type="nucleotide sequence ID" value="NZ_JACOPK010000002.1"/>
</dbReference>
<dbReference type="InterPro" id="IPR050695">
    <property type="entry name" value="N-acetylmuramoyl_amidase_3"/>
</dbReference>
<sequence>MESVKRLICMLLAFLCIGGCRNRQTLTEQQPQEPQQSTKIEVDNAPSNHVPSETEEPEPVLPLAEKIICVDPGHEVTSQRVQEPISPHSNATKEAFVGGASGRNQTEEQLNLAVGLRLQVLLEEQGAKVIMTRTTHESDMTSYKRAQMANENHSDLCIRIHADGSSDASVYGMSMLVPYGDQLASQDIVQPSQAAGECVLNAALAATGAKNNGIVQRSDLTGFNFAEVPTILIEMGFLSNPDEDARMETEEYRDKLAQGICNGIIDYFASVSDNQ</sequence>
<evidence type="ECO:0000256" key="1">
    <source>
        <dbReference type="ARBA" id="ARBA00022801"/>
    </source>
</evidence>
<evidence type="ECO:0000256" key="2">
    <source>
        <dbReference type="SAM" id="MobiDB-lite"/>
    </source>
</evidence>
<feature type="region of interest" description="Disordered" evidence="2">
    <location>
        <begin position="27"/>
        <end position="58"/>
    </location>
</feature>